<feature type="transmembrane region" description="Helical" evidence="1">
    <location>
        <begin position="12"/>
        <end position="32"/>
    </location>
</feature>
<reference evidence="2 3" key="1">
    <citation type="submission" date="2020-08" db="EMBL/GenBank/DDBJ databases">
        <title>Genome sequence of Thermomonas brevis KACC 16975T.</title>
        <authorList>
            <person name="Hyun D.-W."/>
            <person name="Bae J.-W."/>
        </authorList>
    </citation>
    <scope>NUCLEOTIDE SEQUENCE [LARGE SCALE GENOMIC DNA]</scope>
    <source>
        <strain evidence="2 3">KACC 16975</strain>
    </source>
</reference>
<dbReference type="Proteomes" id="UP000515977">
    <property type="component" value="Chromosome"/>
</dbReference>
<keyword evidence="1" id="KW-1133">Transmembrane helix</keyword>
<feature type="transmembrane region" description="Helical" evidence="1">
    <location>
        <begin position="103"/>
        <end position="123"/>
    </location>
</feature>
<accession>A0A7G9QXN0</accession>
<dbReference type="Pfam" id="PF04247">
    <property type="entry name" value="SirB"/>
    <property type="match status" value="1"/>
</dbReference>
<dbReference type="GO" id="GO:0005886">
    <property type="term" value="C:plasma membrane"/>
    <property type="evidence" value="ECO:0007669"/>
    <property type="project" value="TreeGrafter"/>
</dbReference>
<gene>
    <name evidence="2" type="ORF">H9L17_03650</name>
</gene>
<keyword evidence="3" id="KW-1185">Reference proteome</keyword>
<dbReference type="KEGG" id="tbv:H9L17_03650"/>
<dbReference type="PANTHER" id="PTHR39594">
    <property type="entry name" value="PROTEIN YCHQ"/>
    <property type="match status" value="1"/>
</dbReference>
<dbReference type="AlphaFoldDB" id="A0A7G9QXN0"/>
<keyword evidence="1" id="KW-0812">Transmembrane</keyword>
<feature type="transmembrane region" description="Helical" evidence="1">
    <location>
        <begin position="70"/>
        <end position="91"/>
    </location>
</feature>
<dbReference type="PIRSF" id="PIRSF005610">
    <property type="entry name" value="SirB"/>
    <property type="match status" value="1"/>
</dbReference>
<evidence type="ECO:0000256" key="1">
    <source>
        <dbReference type="SAM" id="Phobius"/>
    </source>
</evidence>
<dbReference type="EMBL" id="CP060711">
    <property type="protein sequence ID" value="QNN48105.1"/>
    <property type="molecule type" value="Genomic_DNA"/>
</dbReference>
<keyword evidence="1" id="KW-0472">Membrane</keyword>
<proteinExistence type="predicted"/>
<protein>
    <submittedName>
        <fullName evidence="2">SirB2 family protein</fullName>
    </submittedName>
</protein>
<name>A0A7G9QXN0_9GAMM</name>
<organism evidence="2 3">
    <name type="scientific">Thermomonas brevis</name>
    <dbReference type="NCBI Taxonomy" id="215691"/>
    <lineage>
        <taxon>Bacteria</taxon>
        <taxon>Pseudomonadati</taxon>
        <taxon>Pseudomonadota</taxon>
        <taxon>Gammaproteobacteria</taxon>
        <taxon>Lysobacterales</taxon>
        <taxon>Lysobacteraceae</taxon>
        <taxon>Thermomonas</taxon>
    </lineage>
</organism>
<evidence type="ECO:0000313" key="3">
    <source>
        <dbReference type="Proteomes" id="UP000515977"/>
    </source>
</evidence>
<dbReference type="InterPro" id="IPR007360">
    <property type="entry name" value="SirB"/>
</dbReference>
<evidence type="ECO:0000313" key="2">
    <source>
        <dbReference type="EMBL" id="QNN48105.1"/>
    </source>
</evidence>
<dbReference type="PANTHER" id="PTHR39594:SF1">
    <property type="entry name" value="PROTEIN YCHQ"/>
    <property type="match status" value="1"/>
</dbReference>
<sequence length="133" mass="15088">MMEFYPQIKWTHVHAVMCSGAIFALRGFASLLGARWPRHWLPKYGSYTVDTILLTSATMLFSMLPGAMFGNGWLTAKLLLLVLYVTLGVLAMREKRSRAQRTVFYVAALATFVFMFGIARMHHPAGWLLRLFG</sequence>